<evidence type="ECO:0000256" key="1">
    <source>
        <dbReference type="ARBA" id="ARBA00003046"/>
    </source>
</evidence>
<dbReference type="Proteomes" id="UP000694941">
    <property type="component" value="Unplaced"/>
</dbReference>
<dbReference type="SUPFAM" id="SSF46988">
    <property type="entry name" value="Tubulin chaperone cofactor A"/>
    <property type="match status" value="1"/>
</dbReference>
<evidence type="ECO:0000313" key="9">
    <source>
        <dbReference type="RefSeq" id="XP_013787721.1"/>
    </source>
</evidence>
<dbReference type="InterPro" id="IPR036126">
    <property type="entry name" value="TBCA_sf"/>
</dbReference>
<protein>
    <recommendedName>
        <fullName evidence="3 6">Tubulin-specific chaperone A</fullName>
    </recommendedName>
</protein>
<feature type="region of interest" description="Disordered" evidence="7">
    <location>
        <begin position="18"/>
        <end position="46"/>
    </location>
</feature>
<dbReference type="GeneID" id="106471653"/>
<dbReference type="InterPro" id="IPR004226">
    <property type="entry name" value="TBCA"/>
</dbReference>
<sequence length="110" mass="12866">MPRYTKATHNLRGVIGKQRLSKEKGMYEKEAEQERNKLEKMKAEGKDEYDIRKQEEVLQESLMMAPDCRKRLNIAYTELKSILEAEAELSEQEDYQTAKIVLEDAEKALN</sequence>
<comment type="subcellular location">
    <subcellularLocation>
        <location evidence="6">Cytoplasm</location>
        <location evidence="6">Cytoskeleton</location>
    </subcellularLocation>
</comment>
<comment type="function">
    <text evidence="1">Tubulin-folding protein; involved in the early step of the tubulin folding pathway.</text>
</comment>
<evidence type="ECO:0000256" key="5">
    <source>
        <dbReference type="ARBA" id="ARBA00026055"/>
    </source>
</evidence>
<evidence type="ECO:0000256" key="7">
    <source>
        <dbReference type="SAM" id="MobiDB-lite"/>
    </source>
</evidence>
<keyword evidence="8" id="KW-1185">Reference proteome</keyword>
<gene>
    <name evidence="9" type="primary">LOC106471653</name>
</gene>
<keyword evidence="6" id="KW-0493">Microtubule</keyword>
<keyword evidence="4 6" id="KW-0143">Chaperone</keyword>
<evidence type="ECO:0000256" key="6">
    <source>
        <dbReference type="RuleBase" id="RU364030"/>
    </source>
</evidence>
<proteinExistence type="inferred from homology"/>
<evidence type="ECO:0000256" key="4">
    <source>
        <dbReference type="ARBA" id="ARBA00023186"/>
    </source>
</evidence>
<organism evidence="8 9">
    <name type="scientific">Limulus polyphemus</name>
    <name type="common">Atlantic horseshoe crab</name>
    <dbReference type="NCBI Taxonomy" id="6850"/>
    <lineage>
        <taxon>Eukaryota</taxon>
        <taxon>Metazoa</taxon>
        <taxon>Ecdysozoa</taxon>
        <taxon>Arthropoda</taxon>
        <taxon>Chelicerata</taxon>
        <taxon>Merostomata</taxon>
        <taxon>Xiphosura</taxon>
        <taxon>Limulidae</taxon>
        <taxon>Limulus</taxon>
    </lineage>
</organism>
<dbReference type="Gene3D" id="1.20.58.90">
    <property type="match status" value="1"/>
</dbReference>
<evidence type="ECO:0000256" key="3">
    <source>
        <dbReference type="ARBA" id="ARBA00015002"/>
    </source>
</evidence>
<dbReference type="PANTHER" id="PTHR21500:SF0">
    <property type="entry name" value="TUBULIN-SPECIFIC CHAPERONE A"/>
    <property type="match status" value="1"/>
</dbReference>
<comment type="similarity">
    <text evidence="2 6">Belongs to the TBCA family.</text>
</comment>
<keyword evidence="6" id="KW-0206">Cytoskeleton</keyword>
<keyword evidence="6" id="KW-0963">Cytoplasm</keyword>
<dbReference type="PANTHER" id="PTHR21500">
    <property type="entry name" value="TUBULIN-SPECIFIC CHAPERONE A"/>
    <property type="match status" value="1"/>
</dbReference>
<feature type="compositionally biased region" description="Basic and acidic residues" evidence="7">
    <location>
        <begin position="20"/>
        <end position="46"/>
    </location>
</feature>
<dbReference type="RefSeq" id="XP_013787721.1">
    <property type="nucleotide sequence ID" value="XM_013932267.2"/>
</dbReference>
<comment type="subunit">
    <text evidence="5 6">Supercomplex made of cofactors A to E. Cofactors A and D function by capturing and stabilizing tubulin in a quasi-native conformation. Cofactor E binds to the cofactor D-tubulin complex; interaction with cofactor C then causes the release of tubulin polypeptides that are committed to the native state.</text>
</comment>
<evidence type="ECO:0000256" key="2">
    <source>
        <dbReference type="ARBA" id="ARBA00006806"/>
    </source>
</evidence>
<reference evidence="9" key="1">
    <citation type="submission" date="2025-08" db="UniProtKB">
        <authorList>
            <consortium name="RefSeq"/>
        </authorList>
    </citation>
    <scope>IDENTIFICATION</scope>
    <source>
        <tissue evidence="9">Muscle</tissue>
    </source>
</reference>
<evidence type="ECO:0000313" key="8">
    <source>
        <dbReference type="Proteomes" id="UP000694941"/>
    </source>
</evidence>
<dbReference type="Pfam" id="PF02970">
    <property type="entry name" value="TBCA"/>
    <property type="match status" value="1"/>
</dbReference>
<name>A0ABM1BSC5_LIMPO</name>
<accession>A0ABM1BSC5</accession>